<comment type="caution">
    <text evidence="1">The sequence shown here is derived from an EMBL/GenBank/DDBJ whole genome shotgun (WGS) entry which is preliminary data.</text>
</comment>
<organism evidence="1 2">
    <name type="scientific">Pseudomonas neuropathica</name>
    <dbReference type="NCBI Taxonomy" id="2730425"/>
    <lineage>
        <taxon>Bacteria</taxon>
        <taxon>Pseudomonadati</taxon>
        <taxon>Pseudomonadota</taxon>
        <taxon>Gammaproteobacteria</taxon>
        <taxon>Pseudomonadales</taxon>
        <taxon>Pseudomonadaceae</taxon>
        <taxon>Pseudomonas</taxon>
    </lineage>
</organism>
<keyword evidence="2" id="KW-1185">Reference proteome</keyword>
<sequence>MSNSQAHAPAQKLMFERNGWVPNNPRLPVLIYPKAIAVQGNDPAALFEQTFSANGWPPQWRYGVYDYHHYHTEGHEVLGVVSGHARLMLGGPDGLVLEVGAGDVLLLPAGTGHCNLESSDDFLVVGAYPPGQHADICREAPSAAQQQSIDTLPFPDQDPVQGSHGAVSEHWSKGQPRKI</sequence>
<dbReference type="Proteomes" id="UP001622950">
    <property type="component" value="Unassembled WGS sequence"/>
</dbReference>
<evidence type="ECO:0000313" key="2">
    <source>
        <dbReference type="Proteomes" id="UP001622950"/>
    </source>
</evidence>
<reference evidence="1" key="1">
    <citation type="submission" date="2024-11" db="EMBL/GenBank/DDBJ databases">
        <authorList>
            <person name="Lucas J.A."/>
        </authorList>
    </citation>
    <scope>NUCLEOTIDE SEQUENCE</scope>
    <source>
        <strain evidence="1">Z 8.8</strain>
    </source>
</reference>
<name>A0ACC7MWP8_9PSED</name>
<gene>
    <name evidence="1" type="ORF">ACJEBM_20130</name>
</gene>
<dbReference type="EMBL" id="JBJHQE010000040">
    <property type="protein sequence ID" value="MFK9082979.1"/>
    <property type="molecule type" value="Genomic_DNA"/>
</dbReference>
<protein>
    <submittedName>
        <fullName evidence="1">Cupin</fullName>
    </submittedName>
</protein>
<proteinExistence type="predicted"/>
<evidence type="ECO:0000313" key="1">
    <source>
        <dbReference type="EMBL" id="MFK9082979.1"/>
    </source>
</evidence>
<accession>A0ACC7MWP8</accession>